<keyword evidence="2" id="KW-1185">Reference proteome</keyword>
<proteinExistence type="predicted"/>
<dbReference type="EMBL" id="UPTC01003035">
    <property type="protein sequence ID" value="VBB34091.1"/>
    <property type="molecule type" value="Genomic_DNA"/>
</dbReference>
<dbReference type="STRING" id="6277.A0A498SQ53"/>
<dbReference type="Proteomes" id="UP000276991">
    <property type="component" value="Unassembled WGS sequence"/>
</dbReference>
<protein>
    <submittedName>
        <fullName evidence="1">Uncharacterized protein</fullName>
    </submittedName>
</protein>
<organism evidence="1 2">
    <name type="scientific">Acanthocheilonema viteae</name>
    <name type="common">Filarial nematode worm</name>
    <name type="synonym">Dipetalonema viteae</name>
    <dbReference type="NCBI Taxonomy" id="6277"/>
    <lineage>
        <taxon>Eukaryota</taxon>
        <taxon>Metazoa</taxon>
        <taxon>Ecdysozoa</taxon>
        <taxon>Nematoda</taxon>
        <taxon>Chromadorea</taxon>
        <taxon>Rhabditida</taxon>
        <taxon>Spirurina</taxon>
        <taxon>Spiruromorpha</taxon>
        <taxon>Filarioidea</taxon>
        <taxon>Onchocercidae</taxon>
        <taxon>Acanthocheilonema</taxon>
    </lineage>
</organism>
<dbReference type="AlphaFoldDB" id="A0A498SQ53"/>
<gene>
    <name evidence="1" type="ORF">NAV_LOCUS8882</name>
</gene>
<sequence length="168" mass="18120">MIPNSMPSFFANPFMTQFMPQQPAPVSATLLGGSSGTIEASQLTGPENADYRSNPLQTGNYVMQSLQCQEMMQHYIQSIMAAASQLPGSNISSDGTTTTIATTATTTTITNQSSDDGQEQLSVDSDRFPIDFPNALPALIHSMQQQLYLNNPAISQFANPIPVNFSHI</sequence>
<dbReference type="OrthoDB" id="5848941at2759"/>
<name>A0A498SQ53_ACAVI</name>
<accession>A0A498SQ53</accession>
<evidence type="ECO:0000313" key="2">
    <source>
        <dbReference type="Proteomes" id="UP000276991"/>
    </source>
</evidence>
<evidence type="ECO:0000313" key="1">
    <source>
        <dbReference type="EMBL" id="VBB34091.1"/>
    </source>
</evidence>
<reference evidence="1 2" key="1">
    <citation type="submission" date="2018-08" db="EMBL/GenBank/DDBJ databases">
        <authorList>
            <person name="Laetsch R D."/>
            <person name="Stevens L."/>
            <person name="Kumar S."/>
            <person name="Blaxter L. M."/>
        </authorList>
    </citation>
    <scope>NUCLEOTIDE SEQUENCE [LARGE SCALE GENOMIC DNA]</scope>
</reference>